<dbReference type="Gene3D" id="3.40.50.300">
    <property type="entry name" value="P-loop containing nucleotide triphosphate hydrolases"/>
    <property type="match status" value="1"/>
</dbReference>
<name>A0ABT1EJ47_9FIRM</name>
<evidence type="ECO:0000313" key="4">
    <source>
        <dbReference type="Proteomes" id="UP001523565"/>
    </source>
</evidence>
<dbReference type="InterPro" id="IPR011579">
    <property type="entry name" value="ATPase_dom"/>
</dbReference>
<proteinExistence type="predicted"/>
<dbReference type="InterPro" id="IPR004256">
    <property type="entry name" value="DUF234"/>
</dbReference>
<dbReference type="InterPro" id="IPR036390">
    <property type="entry name" value="WH_DNA-bd_sf"/>
</dbReference>
<evidence type="ECO:0000313" key="3">
    <source>
        <dbReference type="EMBL" id="MCP1110494.1"/>
    </source>
</evidence>
<feature type="domain" description="ATPase" evidence="1">
    <location>
        <begin position="2"/>
        <end position="201"/>
    </location>
</feature>
<dbReference type="Pfam" id="PF03008">
    <property type="entry name" value="DUF234"/>
    <property type="match status" value="1"/>
</dbReference>
<dbReference type="EMBL" id="JAMZFV010000014">
    <property type="protein sequence ID" value="MCP1110494.1"/>
    <property type="molecule type" value="Genomic_DNA"/>
</dbReference>
<dbReference type="SUPFAM" id="SSF46785">
    <property type="entry name" value="Winged helix' DNA-binding domain"/>
    <property type="match status" value="1"/>
</dbReference>
<reference evidence="3 4" key="1">
    <citation type="journal article" date="2022" name="Genome Biol. Evol.">
        <title>Host diet, physiology and behaviors set the stage for Lachnospiraceae cladogenesis.</title>
        <authorList>
            <person name="Vera-Ponce De Leon A."/>
            <person name="Schneider M."/>
            <person name="Jahnes B.C."/>
            <person name="Sadowski V."/>
            <person name="Camuy-Velez L.A."/>
            <person name="Duan J."/>
            <person name="Sabree Z.L."/>
        </authorList>
    </citation>
    <scope>NUCLEOTIDE SEQUENCE [LARGE SCALE GENOMIC DNA]</scope>
    <source>
        <strain evidence="3 4">PAL227</strain>
    </source>
</reference>
<gene>
    <name evidence="3" type="ORF">NK118_09555</name>
</gene>
<feature type="domain" description="DUF234" evidence="2">
    <location>
        <begin position="311"/>
        <end position="413"/>
    </location>
</feature>
<dbReference type="RefSeq" id="WP_262069375.1">
    <property type="nucleotide sequence ID" value="NZ_JAMXOC010000014.1"/>
</dbReference>
<dbReference type="Pfam" id="PF01637">
    <property type="entry name" value="ATPase_2"/>
    <property type="match status" value="1"/>
</dbReference>
<dbReference type="GO" id="GO:0005524">
    <property type="term" value="F:ATP binding"/>
    <property type="evidence" value="ECO:0007669"/>
    <property type="project" value="UniProtKB-KW"/>
</dbReference>
<dbReference type="SUPFAM" id="SSF52540">
    <property type="entry name" value="P-loop containing nucleoside triphosphate hydrolases"/>
    <property type="match status" value="1"/>
</dbReference>
<accession>A0ABT1EJ47</accession>
<dbReference type="Proteomes" id="UP001523565">
    <property type="component" value="Unassembled WGS sequence"/>
</dbReference>
<evidence type="ECO:0000259" key="1">
    <source>
        <dbReference type="Pfam" id="PF01637"/>
    </source>
</evidence>
<evidence type="ECO:0000259" key="2">
    <source>
        <dbReference type="Pfam" id="PF03008"/>
    </source>
</evidence>
<sequence length="460" mass="53090">MFLGREKELDSLERMYNKKNFQMAVVYGRRRIGKTSLLNEFVKDKNSLYLPAEEVNDSLNLHKFSRLLGEKIGIHNFPAVTDWNNFFSLIKEQLGNEHLVLVIDEYPYAASANKSLNSILQHVIDYEFKETNIFLILCGSSMSFMENQVLGEKSPLFGRRTGQLKINPLDYYDSAKFYPNVSNEDKIRYYACIGGTPYYLSLINSDLSFEENLQELYFEISGYLNNEGVLLMKQEFREPANYNAVLQAIASGSNTLGEIVGFTKLESSLISRYLITLQELNYIERVIPFGSNPLKGKTSQYQITENFIAFWYRFVFSVRSEIERGNGDIYFSLALNDLTDYIGPIFEEVSRQYLRRKNAKGELPFVAKSFGKWWGKDRKGNVQELDVVASSVSGKELLVGECKWRSNLKVNKIRRVLEERAALFDQYTTYKYLFTKNPINGDGEADIIYVSVDDFYGRDK</sequence>
<dbReference type="InterPro" id="IPR027417">
    <property type="entry name" value="P-loop_NTPase"/>
</dbReference>
<organism evidence="3 4">
    <name type="scientific">Ohessyouella blattaphilus</name>
    <dbReference type="NCBI Taxonomy" id="2949333"/>
    <lineage>
        <taxon>Bacteria</taxon>
        <taxon>Bacillati</taxon>
        <taxon>Bacillota</taxon>
        <taxon>Clostridia</taxon>
        <taxon>Lachnospirales</taxon>
        <taxon>Lachnospiraceae</taxon>
        <taxon>Ohessyouella</taxon>
    </lineage>
</organism>
<keyword evidence="3" id="KW-0067">ATP-binding</keyword>
<comment type="caution">
    <text evidence="3">The sequence shown here is derived from an EMBL/GenBank/DDBJ whole genome shotgun (WGS) entry which is preliminary data.</text>
</comment>
<dbReference type="SUPFAM" id="SSF52980">
    <property type="entry name" value="Restriction endonuclease-like"/>
    <property type="match status" value="1"/>
</dbReference>
<dbReference type="PANTHER" id="PTHR34704:SF1">
    <property type="entry name" value="ATPASE"/>
    <property type="match status" value="1"/>
</dbReference>
<keyword evidence="3" id="KW-0547">Nucleotide-binding</keyword>
<keyword evidence="4" id="KW-1185">Reference proteome</keyword>
<dbReference type="PANTHER" id="PTHR34704">
    <property type="entry name" value="ATPASE"/>
    <property type="match status" value="1"/>
</dbReference>
<protein>
    <submittedName>
        <fullName evidence="3">ATP-binding protein</fullName>
    </submittedName>
</protein>
<dbReference type="InterPro" id="IPR011335">
    <property type="entry name" value="Restrct_endonuc-II-like"/>
</dbReference>